<keyword evidence="2" id="KW-1185">Reference proteome</keyword>
<reference evidence="2" key="1">
    <citation type="journal article" date="2019" name="Int. J. Syst. Evol. Microbiol.">
        <title>The Global Catalogue of Microorganisms (GCM) 10K type strain sequencing project: providing services to taxonomists for standard genome sequencing and annotation.</title>
        <authorList>
            <consortium name="The Broad Institute Genomics Platform"/>
            <consortium name="The Broad Institute Genome Sequencing Center for Infectious Disease"/>
            <person name="Wu L."/>
            <person name="Ma J."/>
        </authorList>
    </citation>
    <scope>NUCLEOTIDE SEQUENCE [LARGE SCALE GENOMIC DNA]</scope>
    <source>
        <strain evidence="2">CCUG 62974</strain>
    </source>
</reference>
<gene>
    <name evidence="1" type="ORF">ACFQ08_29745</name>
</gene>
<sequence>MTGLPRASLGRVLEELGTTLLDVVCGDVRLTRDIGGVVIHDPLDEPALPDDALVMGVGLSDHADLARVVTQL</sequence>
<evidence type="ECO:0000313" key="1">
    <source>
        <dbReference type="EMBL" id="MFD0888741.1"/>
    </source>
</evidence>
<evidence type="ECO:0000313" key="2">
    <source>
        <dbReference type="Proteomes" id="UP001597024"/>
    </source>
</evidence>
<name>A0ABW3E104_9ACTN</name>
<dbReference type="EMBL" id="JBHTHX010001469">
    <property type="protein sequence ID" value="MFD0888741.1"/>
    <property type="molecule type" value="Genomic_DNA"/>
</dbReference>
<accession>A0ABW3E104</accession>
<protein>
    <recommendedName>
        <fullName evidence="3">PucR family transcriptional regulator</fullName>
    </recommendedName>
</protein>
<evidence type="ECO:0008006" key="3">
    <source>
        <dbReference type="Google" id="ProtNLM"/>
    </source>
</evidence>
<proteinExistence type="predicted"/>
<dbReference type="Proteomes" id="UP001597024">
    <property type="component" value="Unassembled WGS sequence"/>
</dbReference>
<comment type="caution">
    <text evidence="1">The sequence shown here is derived from an EMBL/GenBank/DDBJ whole genome shotgun (WGS) entry which is preliminary data.</text>
</comment>
<organism evidence="1 2">
    <name type="scientific">Streptosporangium algeriense</name>
    <dbReference type="NCBI Taxonomy" id="1682748"/>
    <lineage>
        <taxon>Bacteria</taxon>
        <taxon>Bacillati</taxon>
        <taxon>Actinomycetota</taxon>
        <taxon>Actinomycetes</taxon>
        <taxon>Streptosporangiales</taxon>
        <taxon>Streptosporangiaceae</taxon>
        <taxon>Streptosporangium</taxon>
    </lineage>
</organism>
<feature type="non-terminal residue" evidence="1">
    <location>
        <position position="72"/>
    </location>
</feature>